<dbReference type="CDD" id="cd03801">
    <property type="entry name" value="GT4_PimA-like"/>
    <property type="match status" value="1"/>
</dbReference>
<dbReference type="Proteomes" id="UP000233365">
    <property type="component" value="Unassembled WGS sequence"/>
</dbReference>
<evidence type="ECO:0000256" key="2">
    <source>
        <dbReference type="ARBA" id="ARBA00022679"/>
    </source>
</evidence>
<organism evidence="4 5">
    <name type="scientific">Thalassospira povalilytica</name>
    <dbReference type="NCBI Taxonomy" id="732237"/>
    <lineage>
        <taxon>Bacteria</taxon>
        <taxon>Pseudomonadati</taxon>
        <taxon>Pseudomonadota</taxon>
        <taxon>Alphaproteobacteria</taxon>
        <taxon>Rhodospirillales</taxon>
        <taxon>Thalassospiraceae</taxon>
        <taxon>Thalassospira</taxon>
    </lineage>
</organism>
<sequence length="387" mass="42516">MMTKRNRLVAMVQLPPPMHGAAKMNRHAIDALSEKFDTRVIEMRFANKLSDISRPTVAKVLRALWLAIRLVFALPGRDVLYICFAPTGGAYYRDCLYVLLARLFGVPAIIHLHGRGLCAMRQTAGSAWFQKRVFSGQTAILLGETLRSEIAGLDCRSVIIANCLDDDAFARSLGPDWYPASPVRILWLSNLFRAKGIETLIAACALLGKRGVSFNLTIAGAPGDITTVELDTLLASCGIRTFSNYVGPIAPNARTALYQNCDLFVLPTNYGNEAQPLVVIEAMAAGIPVITSDIATLPEFVIPGQTGWLCPPDDPDLLARAIIDVTRDPARTDMIRRNARTMCQNRFHRARFADQIQMTVMDVLQNTLPITGATHQNAGNPNPDDRK</sequence>
<dbReference type="PANTHER" id="PTHR12526">
    <property type="entry name" value="GLYCOSYLTRANSFERASE"/>
    <property type="match status" value="1"/>
</dbReference>
<evidence type="ECO:0000256" key="1">
    <source>
        <dbReference type="ARBA" id="ARBA00022676"/>
    </source>
</evidence>
<dbReference type="InterPro" id="IPR001296">
    <property type="entry name" value="Glyco_trans_1"/>
</dbReference>
<gene>
    <name evidence="4" type="ORF">CU041_14785</name>
</gene>
<comment type="caution">
    <text evidence="4">The sequence shown here is derived from an EMBL/GenBank/DDBJ whole genome shotgun (WGS) entry which is preliminary data.</text>
</comment>
<keyword evidence="1" id="KW-0328">Glycosyltransferase</keyword>
<evidence type="ECO:0000313" key="4">
    <source>
        <dbReference type="EMBL" id="PKR48734.1"/>
    </source>
</evidence>
<protein>
    <recommendedName>
        <fullName evidence="3">Glycosyl transferase family 1 domain-containing protein</fullName>
    </recommendedName>
</protein>
<evidence type="ECO:0000259" key="3">
    <source>
        <dbReference type="Pfam" id="PF00534"/>
    </source>
</evidence>
<keyword evidence="2" id="KW-0808">Transferase</keyword>
<keyword evidence="5" id="KW-1185">Reference proteome</keyword>
<proteinExistence type="predicted"/>
<dbReference type="EMBL" id="PGTS01000005">
    <property type="protein sequence ID" value="PKR48734.1"/>
    <property type="molecule type" value="Genomic_DNA"/>
</dbReference>
<dbReference type="PANTHER" id="PTHR12526:SF510">
    <property type="entry name" value="D-INOSITOL 3-PHOSPHATE GLYCOSYLTRANSFERASE"/>
    <property type="match status" value="1"/>
</dbReference>
<accession>A0ABX4R645</accession>
<dbReference type="Gene3D" id="3.40.50.2000">
    <property type="entry name" value="Glycogen Phosphorylase B"/>
    <property type="match status" value="2"/>
</dbReference>
<dbReference type="Pfam" id="PF00534">
    <property type="entry name" value="Glycos_transf_1"/>
    <property type="match status" value="1"/>
</dbReference>
<reference evidence="4 5" key="1">
    <citation type="submission" date="2017-11" db="EMBL/GenBank/DDBJ databases">
        <title>Biodiversity and function of Thalassospira species in the particle-attached aromatic-hydrocarbon-degrading consortia from the surface seawater of the China South Sea.</title>
        <authorList>
            <person name="Dong C."/>
            <person name="Liu R."/>
            <person name="Shao Z."/>
        </authorList>
    </citation>
    <scope>NUCLEOTIDE SEQUENCE [LARGE SCALE GENOMIC DNA]</scope>
    <source>
        <strain evidence="4 5">139Z-12</strain>
    </source>
</reference>
<feature type="domain" description="Glycosyl transferase family 1" evidence="3">
    <location>
        <begin position="184"/>
        <end position="341"/>
    </location>
</feature>
<evidence type="ECO:0000313" key="5">
    <source>
        <dbReference type="Proteomes" id="UP000233365"/>
    </source>
</evidence>
<dbReference type="SUPFAM" id="SSF53756">
    <property type="entry name" value="UDP-Glycosyltransferase/glycogen phosphorylase"/>
    <property type="match status" value="1"/>
</dbReference>
<name>A0ABX4R645_9PROT</name>